<feature type="transmembrane region" description="Helical" evidence="7">
    <location>
        <begin position="154"/>
        <end position="176"/>
    </location>
</feature>
<keyword evidence="4 7" id="KW-0812">Transmembrane</keyword>
<keyword evidence="6 7" id="KW-0472">Membrane</keyword>
<dbReference type="EMBL" id="CP093361">
    <property type="protein sequence ID" value="UQS86945.1"/>
    <property type="molecule type" value="Genomic_DNA"/>
</dbReference>
<proteinExistence type="predicted"/>
<evidence type="ECO:0000256" key="7">
    <source>
        <dbReference type="SAM" id="Phobius"/>
    </source>
</evidence>
<feature type="transmembrane region" description="Helical" evidence="7">
    <location>
        <begin position="347"/>
        <end position="366"/>
    </location>
</feature>
<evidence type="ECO:0000256" key="6">
    <source>
        <dbReference type="ARBA" id="ARBA00023136"/>
    </source>
</evidence>
<dbReference type="InterPro" id="IPR004680">
    <property type="entry name" value="Cit_transptr-like_dom"/>
</dbReference>
<evidence type="ECO:0000313" key="10">
    <source>
        <dbReference type="Proteomes" id="UP000831181"/>
    </source>
</evidence>
<keyword evidence="5 7" id="KW-1133">Transmembrane helix</keyword>
<dbReference type="GO" id="GO:0005886">
    <property type="term" value="C:plasma membrane"/>
    <property type="evidence" value="ECO:0007669"/>
    <property type="project" value="UniProtKB-SubCell"/>
</dbReference>
<feature type="transmembrane region" description="Helical" evidence="7">
    <location>
        <begin position="240"/>
        <end position="257"/>
    </location>
</feature>
<feature type="transmembrane region" description="Helical" evidence="7">
    <location>
        <begin position="81"/>
        <end position="105"/>
    </location>
</feature>
<name>A0A976RS94_9LACO</name>
<dbReference type="Proteomes" id="UP000831181">
    <property type="component" value="Chromosome"/>
</dbReference>
<gene>
    <name evidence="9" type="ORF">MOO44_01855</name>
</gene>
<accession>A0A976RS94</accession>
<dbReference type="PANTHER" id="PTHR43302:SF5">
    <property type="entry name" value="TRANSPORTER ARSB-RELATED"/>
    <property type="match status" value="1"/>
</dbReference>
<evidence type="ECO:0000256" key="1">
    <source>
        <dbReference type="ARBA" id="ARBA00004651"/>
    </source>
</evidence>
<reference evidence="9" key="1">
    <citation type="journal article" date="2022" name="Int. J. Syst. Evol. Microbiol.">
        <title>Apilactobacillus apisilvae sp. nov., Nicolia spurrieriana gen. nov. sp. nov., Bombilactobacillus folatiphilus sp. nov. and Bombilactobacillus thymidiniphilus sp. nov., four new lactic acid bacterial isolates from stingless bees Tetragonula carbonaria and Austroplebeia australis.</title>
        <authorList>
            <person name="Oliphant S.A."/>
            <person name="Watson-Haigh N.S."/>
            <person name="Sumby K.M."/>
            <person name="Gardner J."/>
            <person name="Groom S."/>
            <person name="Jiranek V."/>
        </authorList>
    </citation>
    <scope>NUCLEOTIDE SEQUENCE</scope>
    <source>
        <strain evidence="9">SGEP1_A5</strain>
    </source>
</reference>
<dbReference type="PANTHER" id="PTHR43302">
    <property type="entry name" value="TRANSPORTER ARSB-RELATED"/>
    <property type="match status" value="1"/>
</dbReference>
<dbReference type="KEGG" id="lbe:MOO44_01855"/>
<evidence type="ECO:0000256" key="4">
    <source>
        <dbReference type="ARBA" id="ARBA00022692"/>
    </source>
</evidence>
<comment type="subcellular location">
    <subcellularLocation>
        <location evidence="1">Cell membrane</location>
        <topology evidence="1">Multi-pass membrane protein</topology>
    </subcellularLocation>
</comment>
<evidence type="ECO:0000256" key="2">
    <source>
        <dbReference type="ARBA" id="ARBA00022448"/>
    </source>
</evidence>
<protein>
    <recommendedName>
        <fullName evidence="8">Citrate transporter-like domain-containing protein</fullName>
    </recommendedName>
</protein>
<feature type="transmembrane region" description="Helical" evidence="7">
    <location>
        <begin position="111"/>
        <end position="133"/>
    </location>
</feature>
<feature type="transmembrane region" description="Helical" evidence="7">
    <location>
        <begin position="196"/>
        <end position="228"/>
    </location>
</feature>
<feature type="transmembrane region" description="Helical" evidence="7">
    <location>
        <begin position="306"/>
        <end position="327"/>
    </location>
</feature>
<dbReference type="AlphaFoldDB" id="A0A976RS94"/>
<evidence type="ECO:0000259" key="8">
    <source>
        <dbReference type="Pfam" id="PF03600"/>
    </source>
</evidence>
<feature type="transmembrane region" description="Helical" evidence="7">
    <location>
        <begin position="12"/>
        <end position="31"/>
    </location>
</feature>
<keyword evidence="2" id="KW-0813">Transport</keyword>
<evidence type="ECO:0000313" key="9">
    <source>
        <dbReference type="EMBL" id="UQS86945.1"/>
    </source>
</evidence>
<feature type="domain" description="Citrate transporter-like" evidence="8">
    <location>
        <begin position="15"/>
        <end position="297"/>
    </location>
</feature>
<organism evidence="9 10">
    <name type="scientific">Nicoliella spurrieriana</name>
    <dbReference type="NCBI Taxonomy" id="2925830"/>
    <lineage>
        <taxon>Bacteria</taxon>
        <taxon>Bacillati</taxon>
        <taxon>Bacillota</taxon>
        <taxon>Bacilli</taxon>
        <taxon>Lactobacillales</taxon>
        <taxon>Lactobacillaceae</taxon>
        <taxon>Nicoliella</taxon>
    </lineage>
</organism>
<keyword evidence="10" id="KW-1185">Reference proteome</keyword>
<feature type="transmembrane region" description="Helical" evidence="7">
    <location>
        <begin position="277"/>
        <end position="299"/>
    </location>
</feature>
<feature type="transmembrane region" description="Helical" evidence="7">
    <location>
        <begin position="37"/>
        <end position="60"/>
    </location>
</feature>
<dbReference type="GO" id="GO:0055085">
    <property type="term" value="P:transmembrane transport"/>
    <property type="evidence" value="ECO:0007669"/>
    <property type="project" value="InterPro"/>
</dbReference>
<keyword evidence="3" id="KW-1003">Cell membrane</keyword>
<sequence>MINQLKKILTDKLFLISLGVLILVNFIGHMQPADIDWATIGTLFALMVVVQLMNHLNILISISDHLIKMVDNGRRFAQLMIVIAFLGAMVMTNDVAIISIVPLYLFTARKYHLPIIMPATLITIAANLGSVLTPFGNPQNLFIFNHYHFAVTRFFIITGPLVAISLLLILLVTMTIQKKPFQPHSQSIQLGDQRSLMVTLGLAIIVLAGVFKLVAIPVIVVAAILVTIWIDRKILLTVDYSLLLTFACFFLIAGILSRDQFVTTVIHDLMRTPTSTYLTSIGASQLISNVPAAVLLANFTSNGTALLLGTNIGGLGTLVASLANLLALKQVVAFQRSAALPFIKTFTIVNVILLVIIGIIGWIMLII</sequence>
<evidence type="ECO:0000256" key="3">
    <source>
        <dbReference type="ARBA" id="ARBA00022475"/>
    </source>
</evidence>
<evidence type="ECO:0000256" key="5">
    <source>
        <dbReference type="ARBA" id="ARBA00022989"/>
    </source>
</evidence>
<dbReference type="Pfam" id="PF03600">
    <property type="entry name" value="CitMHS"/>
    <property type="match status" value="1"/>
</dbReference>